<dbReference type="RefSeq" id="WP_068040804.1">
    <property type="nucleotide sequence ID" value="NZ_JAAXOO010000008.1"/>
</dbReference>
<name>A0A846XMS5_9NOCA</name>
<gene>
    <name evidence="1" type="ORF">HGA13_30110</name>
</gene>
<protein>
    <recommendedName>
        <fullName evidence="3">Adhesin domain-containing protein</fullName>
    </recommendedName>
</protein>
<evidence type="ECO:0000313" key="2">
    <source>
        <dbReference type="Proteomes" id="UP000565715"/>
    </source>
</evidence>
<accession>A0A846XMS5</accession>
<evidence type="ECO:0000313" key="1">
    <source>
        <dbReference type="EMBL" id="NKY37292.1"/>
    </source>
</evidence>
<keyword evidence="2" id="KW-1185">Reference proteome</keyword>
<proteinExistence type="predicted"/>
<evidence type="ECO:0008006" key="3">
    <source>
        <dbReference type="Google" id="ProtNLM"/>
    </source>
</evidence>
<reference evidence="1 2" key="1">
    <citation type="submission" date="2020-04" db="EMBL/GenBank/DDBJ databases">
        <title>MicrobeNet Type strains.</title>
        <authorList>
            <person name="Nicholson A.C."/>
        </authorList>
    </citation>
    <scope>NUCLEOTIDE SEQUENCE [LARGE SCALE GENOMIC DNA]</scope>
    <source>
        <strain evidence="1 2">DSM 45078</strain>
    </source>
</reference>
<dbReference type="AlphaFoldDB" id="A0A846XMS5"/>
<organism evidence="1 2">
    <name type="scientific">Nocardia speluncae</name>
    <dbReference type="NCBI Taxonomy" id="419477"/>
    <lineage>
        <taxon>Bacteria</taxon>
        <taxon>Bacillati</taxon>
        <taxon>Actinomycetota</taxon>
        <taxon>Actinomycetes</taxon>
        <taxon>Mycobacteriales</taxon>
        <taxon>Nocardiaceae</taxon>
        <taxon>Nocardia</taxon>
    </lineage>
</organism>
<dbReference type="EMBL" id="JAAXOO010000008">
    <property type="protein sequence ID" value="NKY37292.1"/>
    <property type="molecule type" value="Genomic_DNA"/>
</dbReference>
<dbReference type="Proteomes" id="UP000565715">
    <property type="component" value="Unassembled WGS sequence"/>
</dbReference>
<comment type="caution">
    <text evidence="1">The sequence shown here is derived from an EMBL/GenBank/DDBJ whole genome shotgun (WGS) entry which is preliminary data.</text>
</comment>
<sequence length="214" mass="22557">MPTFQTPDPIAVTVEVLSADVIVHATDRTDTAVDIRPADESKKADIRAAERTRVDFTAGVLTVTAAKDWRTHTPFGGNPTIVVTIEVPAGSRLKSTAGVGRIAATGELGRCDLEIAAGDITVERAGDSVTAKVAKGDIRIGEAIRGELRLETSMGELEIGVSPGSAVRLEVNALQGSVHNRMGPVDRPQPEAEPVRVYARNTHGNIAIRHATAA</sequence>